<sequence length="431" mass="47089">MKQSNRVRLSEGLVLDADLPLVTPSYDRRLVTAGIAHIGVGNFHRAHEAFYVDRCLAMPGQESWGICGIGLGSSRSAMEKAVALQDQDCLYTLAELASDGRTCNRIIGALVEYMHAPADPESVLKKLADPAIKIVSLTITEGGYNFDESSGEFMLESPDVARDLAGGVPRTAFGFIVESLRRRRAANLPAFTVVSCDNLRQNGNTARRAILAFAKSVDAVLADWIAENVAFPNSMVDRIVPTVTAEVREHVNAMTGIDDQVPVVAETFTQWVIEDKFSNGRPKFEAVGVELRDDVEAYEAIKGRMLNASHMLISFSSLLLGYRLVHEAMGDSEIVELLTTFLTCDVEPLISAPAGVSLSSYRSQIVARFSNSAVGDQLLRVAHDGASKVPVFHTKTLRDLVREGADVRRETLLLASFRELPLKFRLPAGRV</sequence>
<dbReference type="OrthoDB" id="271711at2"/>
<feature type="domain" description="Mannitol dehydrogenase C-terminal" evidence="4">
    <location>
        <begin position="294"/>
        <end position="415"/>
    </location>
</feature>
<reference evidence="5 6" key="2">
    <citation type="submission" date="2017-08" db="EMBL/GenBank/DDBJ databases">
        <title>WGS of novel Burkholderia cepaca complex species.</title>
        <authorList>
            <person name="Lipuma J."/>
            <person name="Spilker T."/>
        </authorList>
    </citation>
    <scope>NUCLEOTIDE SEQUENCE [LARGE SCALE GENOMIC DNA]</scope>
    <source>
        <strain evidence="5 6">AU17325</strain>
    </source>
</reference>
<dbReference type="InterPro" id="IPR023027">
    <property type="entry name" value="Mannitol_DH_CS"/>
</dbReference>
<keyword evidence="1" id="KW-0560">Oxidoreductase</keyword>
<protein>
    <submittedName>
        <fullName evidence="5">Mannitol dehydrogenase</fullName>
    </submittedName>
</protein>
<evidence type="ECO:0000256" key="1">
    <source>
        <dbReference type="ARBA" id="ARBA00023002"/>
    </source>
</evidence>
<dbReference type="Proteomes" id="UP000214600">
    <property type="component" value="Unassembled WGS sequence"/>
</dbReference>
<dbReference type="Pfam" id="PF01232">
    <property type="entry name" value="Mannitol_dh"/>
    <property type="match status" value="1"/>
</dbReference>
<dbReference type="InterPro" id="IPR008927">
    <property type="entry name" value="6-PGluconate_DH-like_C_sf"/>
</dbReference>
<accession>A0A228IP13</accession>
<dbReference type="SUPFAM" id="SSF48179">
    <property type="entry name" value="6-phosphogluconate dehydrogenase C-terminal domain-like"/>
    <property type="match status" value="1"/>
</dbReference>
<feature type="domain" description="Mannitol dehydrogenase N-terminal" evidence="3">
    <location>
        <begin position="34"/>
        <end position="285"/>
    </location>
</feature>
<dbReference type="InterPro" id="IPR000669">
    <property type="entry name" value="Mannitol_DH"/>
</dbReference>
<dbReference type="InterPro" id="IPR013118">
    <property type="entry name" value="Mannitol_DH_C"/>
</dbReference>
<dbReference type="PROSITE" id="PS00974">
    <property type="entry name" value="MANNITOL_DHGENASE"/>
    <property type="match status" value="1"/>
</dbReference>
<name>A0A228IP13_9BURK</name>
<evidence type="ECO:0000259" key="4">
    <source>
        <dbReference type="Pfam" id="PF08125"/>
    </source>
</evidence>
<gene>
    <name evidence="5" type="ORF">CFB84_20050</name>
</gene>
<dbReference type="InterPro" id="IPR013131">
    <property type="entry name" value="Mannitol_DH_N"/>
</dbReference>
<dbReference type="InterPro" id="IPR050988">
    <property type="entry name" value="Mannitol_DH/Oxidoreductase"/>
</dbReference>
<dbReference type="EMBL" id="NKFA01000007">
    <property type="protein sequence ID" value="OXI43832.1"/>
    <property type="molecule type" value="Genomic_DNA"/>
</dbReference>
<dbReference type="GO" id="GO:0016616">
    <property type="term" value="F:oxidoreductase activity, acting on the CH-OH group of donors, NAD or NADP as acceptor"/>
    <property type="evidence" value="ECO:0007669"/>
    <property type="project" value="TreeGrafter"/>
</dbReference>
<dbReference type="Pfam" id="PF08125">
    <property type="entry name" value="Mannitol_dh_C"/>
    <property type="match status" value="1"/>
</dbReference>
<dbReference type="InterPro" id="IPR013328">
    <property type="entry name" value="6PGD_dom2"/>
</dbReference>
<dbReference type="SUPFAM" id="SSF51735">
    <property type="entry name" value="NAD(P)-binding Rossmann-fold domains"/>
    <property type="match status" value="1"/>
</dbReference>
<evidence type="ECO:0000256" key="2">
    <source>
        <dbReference type="ARBA" id="ARBA00023027"/>
    </source>
</evidence>
<proteinExistence type="predicted"/>
<organism evidence="5 6">
    <name type="scientific">Burkholderia aenigmatica</name>
    <dbReference type="NCBI Taxonomy" id="2015348"/>
    <lineage>
        <taxon>Bacteria</taxon>
        <taxon>Pseudomonadati</taxon>
        <taxon>Pseudomonadota</taxon>
        <taxon>Betaproteobacteria</taxon>
        <taxon>Burkholderiales</taxon>
        <taxon>Burkholderiaceae</taxon>
        <taxon>Burkholderia</taxon>
        <taxon>Burkholderia cepacia complex</taxon>
    </lineage>
</organism>
<evidence type="ECO:0000313" key="5">
    <source>
        <dbReference type="EMBL" id="OXI43832.1"/>
    </source>
</evidence>
<dbReference type="GO" id="GO:0019594">
    <property type="term" value="P:mannitol metabolic process"/>
    <property type="evidence" value="ECO:0007669"/>
    <property type="project" value="InterPro"/>
</dbReference>
<dbReference type="RefSeq" id="WP_089451736.1">
    <property type="nucleotide sequence ID" value="NZ_NKFA01000007.1"/>
</dbReference>
<evidence type="ECO:0000259" key="3">
    <source>
        <dbReference type="Pfam" id="PF01232"/>
    </source>
</evidence>
<dbReference type="PANTHER" id="PTHR43362">
    <property type="entry name" value="MANNITOL DEHYDROGENASE DSF1-RELATED"/>
    <property type="match status" value="1"/>
</dbReference>
<reference evidence="6" key="1">
    <citation type="submission" date="2017-06" db="EMBL/GenBank/DDBJ databases">
        <authorList>
            <person name="LiPuma J."/>
            <person name="Spilker T."/>
        </authorList>
    </citation>
    <scope>NUCLEOTIDE SEQUENCE [LARGE SCALE GENOMIC DNA]</scope>
    <source>
        <strain evidence="6">AU17325</strain>
    </source>
</reference>
<comment type="caution">
    <text evidence="5">The sequence shown here is derived from an EMBL/GenBank/DDBJ whole genome shotgun (WGS) entry which is preliminary data.</text>
</comment>
<dbReference type="Gene3D" id="3.40.50.720">
    <property type="entry name" value="NAD(P)-binding Rossmann-like Domain"/>
    <property type="match status" value="1"/>
</dbReference>
<dbReference type="InterPro" id="IPR036291">
    <property type="entry name" value="NAD(P)-bd_dom_sf"/>
</dbReference>
<dbReference type="PRINTS" id="PR00084">
    <property type="entry name" value="MTLDHDRGNASE"/>
</dbReference>
<dbReference type="AlphaFoldDB" id="A0A228IP13"/>
<keyword evidence="2" id="KW-0520">NAD</keyword>
<dbReference type="PANTHER" id="PTHR43362:SF1">
    <property type="entry name" value="MANNITOL DEHYDROGENASE 2-RELATED"/>
    <property type="match status" value="1"/>
</dbReference>
<evidence type="ECO:0000313" key="6">
    <source>
        <dbReference type="Proteomes" id="UP000214600"/>
    </source>
</evidence>
<dbReference type="Gene3D" id="1.10.1040.10">
    <property type="entry name" value="N-(1-d-carboxylethyl)-l-norvaline Dehydrogenase, domain 2"/>
    <property type="match status" value="1"/>
</dbReference>